<dbReference type="Gene3D" id="3.40.50.720">
    <property type="entry name" value="NAD(P)-binding Rossmann-like Domain"/>
    <property type="match status" value="1"/>
</dbReference>
<comment type="cofactor">
    <cofactor evidence="4">
        <name>Zn(2+)</name>
        <dbReference type="ChEBI" id="CHEBI:29105"/>
    </cofactor>
</comment>
<evidence type="ECO:0000256" key="2">
    <source>
        <dbReference type="ARBA" id="ARBA00022833"/>
    </source>
</evidence>
<dbReference type="InterPro" id="IPR002328">
    <property type="entry name" value="ADH_Zn_CS"/>
</dbReference>
<dbReference type="EMBL" id="DF820468">
    <property type="protein sequence ID" value="GAK58672.1"/>
    <property type="molecule type" value="Genomic_DNA"/>
</dbReference>
<dbReference type="InterPro" id="IPR050129">
    <property type="entry name" value="Zn_alcohol_dh"/>
</dbReference>
<dbReference type="SUPFAM" id="SSF51735">
    <property type="entry name" value="NAD(P)-binding Rossmann-fold domains"/>
    <property type="match status" value="1"/>
</dbReference>
<dbReference type="InterPro" id="IPR013149">
    <property type="entry name" value="ADH-like_C"/>
</dbReference>
<protein>
    <submittedName>
        <fullName evidence="6">Alcohol dehydrogenase zinc-binding domain protein</fullName>
    </submittedName>
</protein>
<proteinExistence type="inferred from homology"/>
<reference evidence="6" key="1">
    <citation type="journal article" date="2015" name="PeerJ">
        <title>First genomic representation of candidate bacterial phylum KSB3 points to enhanced environmental sensing as a trigger of wastewater bulking.</title>
        <authorList>
            <person name="Sekiguchi Y."/>
            <person name="Ohashi A."/>
            <person name="Parks D.H."/>
            <person name="Yamauchi T."/>
            <person name="Tyson G.W."/>
            <person name="Hugenholtz P."/>
        </authorList>
    </citation>
    <scope>NUCLEOTIDE SEQUENCE [LARGE SCALE GENOMIC DNA]</scope>
</reference>
<accession>A0A081C267</accession>
<dbReference type="GO" id="GO:0016491">
    <property type="term" value="F:oxidoreductase activity"/>
    <property type="evidence" value="ECO:0007669"/>
    <property type="project" value="UniProtKB-KW"/>
</dbReference>
<dbReference type="SMART" id="SM00829">
    <property type="entry name" value="PKS_ER"/>
    <property type="match status" value="1"/>
</dbReference>
<dbReference type="Gene3D" id="3.90.180.10">
    <property type="entry name" value="Medium-chain alcohol dehydrogenases, catalytic domain"/>
    <property type="match status" value="1"/>
</dbReference>
<evidence type="ECO:0000313" key="7">
    <source>
        <dbReference type="Proteomes" id="UP000030661"/>
    </source>
</evidence>
<evidence type="ECO:0000256" key="1">
    <source>
        <dbReference type="ARBA" id="ARBA00022723"/>
    </source>
</evidence>
<keyword evidence="7" id="KW-1185">Reference proteome</keyword>
<organism evidence="6">
    <name type="scientific">Vecturithrix granuli</name>
    <dbReference type="NCBI Taxonomy" id="1499967"/>
    <lineage>
        <taxon>Bacteria</taxon>
        <taxon>Candidatus Moduliflexota</taxon>
        <taxon>Candidatus Vecturitrichia</taxon>
        <taxon>Candidatus Vecturitrichales</taxon>
        <taxon>Candidatus Vecturitrichaceae</taxon>
        <taxon>Candidatus Vecturithrix</taxon>
    </lineage>
</organism>
<dbReference type="InterPro" id="IPR013154">
    <property type="entry name" value="ADH-like_N"/>
</dbReference>
<sequence length="350" mass="38101">MKAKVAFLHGPRDLRVEEVEVPKLKPNQVLIKVGACGICGSDAECFEGHSKEGRYDLGPYTPGHEWGGQIADIGSDVTTLKPGYKVTGDCVMHCGVCRNCQNGLMPSACLNMREAGFRPDSPGGMGEYMVVEEQYIHCVPDEWAYQDAGWVETFSIGYFGIWGNGGYIDASDTAIIMGIGPVGISALMVAKTANARTTAVDPVKTRRERALQYGADVVIDPAEGSVVEQIAKLTDGEMGSVVVECSGNNAAIASLFDIAGHSGRVRLIGHSIGRKIPIEIGKTIWRTLDITGAGGTKNFAQRTIKFMHRIRTHYDFAALNTHHFPFDRIHEAFDVAIHDKEHAFKVMLTF</sequence>
<comment type="similarity">
    <text evidence="4">Belongs to the zinc-containing alcohol dehydrogenase family.</text>
</comment>
<dbReference type="PANTHER" id="PTHR43401:SF2">
    <property type="entry name" value="L-THREONINE 3-DEHYDROGENASE"/>
    <property type="match status" value="1"/>
</dbReference>
<dbReference type="Proteomes" id="UP000030661">
    <property type="component" value="Unassembled WGS sequence"/>
</dbReference>
<evidence type="ECO:0000256" key="4">
    <source>
        <dbReference type="RuleBase" id="RU361277"/>
    </source>
</evidence>
<dbReference type="GO" id="GO:0008270">
    <property type="term" value="F:zinc ion binding"/>
    <property type="evidence" value="ECO:0007669"/>
    <property type="project" value="InterPro"/>
</dbReference>
<dbReference type="SUPFAM" id="SSF50129">
    <property type="entry name" value="GroES-like"/>
    <property type="match status" value="1"/>
</dbReference>
<dbReference type="AlphaFoldDB" id="A0A081C267"/>
<evidence type="ECO:0000313" key="6">
    <source>
        <dbReference type="EMBL" id="GAK58672.1"/>
    </source>
</evidence>
<gene>
    <name evidence="6" type="ORF">U27_05646</name>
</gene>
<dbReference type="Pfam" id="PF08240">
    <property type="entry name" value="ADH_N"/>
    <property type="match status" value="1"/>
</dbReference>
<dbReference type="Pfam" id="PF00107">
    <property type="entry name" value="ADH_zinc_N"/>
    <property type="match status" value="1"/>
</dbReference>
<dbReference type="HOGENOM" id="CLU_026673_11_0_0"/>
<keyword evidence="1 4" id="KW-0479">Metal-binding</keyword>
<dbReference type="InterPro" id="IPR011032">
    <property type="entry name" value="GroES-like_sf"/>
</dbReference>
<feature type="domain" description="Enoyl reductase (ER)" evidence="5">
    <location>
        <begin position="10"/>
        <end position="348"/>
    </location>
</feature>
<keyword evidence="3" id="KW-0560">Oxidoreductase</keyword>
<name>A0A081C267_VECG1</name>
<evidence type="ECO:0000259" key="5">
    <source>
        <dbReference type="SMART" id="SM00829"/>
    </source>
</evidence>
<dbReference type="InterPro" id="IPR020843">
    <property type="entry name" value="ER"/>
</dbReference>
<dbReference type="PANTHER" id="PTHR43401">
    <property type="entry name" value="L-THREONINE 3-DEHYDROGENASE"/>
    <property type="match status" value="1"/>
</dbReference>
<dbReference type="eggNOG" id="COG1063">
    <property type="taxonomic scope" value="Bacteria"/>
</dbReference>
<keyword evidence="2 4" id="KW-0862">Zinc</keyword>
<evidence type="ECO:0000256" key="3">
    <source>
        <dbReference type="ARBA" id="ARBA00023002"/>
    </source>
</evidence>
<dbReference type="InterPro" id="IPR036291">
    <property type="entry name" value="NAD(P)-bd_dom_sf"/>
</dbReference>
<dbReference type="PROSITE" id="PS00059">
    <property type="entry name" value="ADH_ZINC"/>
    <property type="match status" value="1"/>
</dbReference>
<dbReference type="STRING" id="1499967.U27_05646"/>